<dbReference type="AlphaFoldDB" id="A0A9Q1Q6F5"/>
<evidence type="ECO:0000313" key="11">
    <source>
        <dbReference type="EMBL" id="KAJ8430065.1"/>
    </source>
</evidence>
<evidence type="ECO:0000256" key="6">
    <source>
        <dbReference type="ARBA" id="ARBA00022857"/>
    </source>
</evidence>
<dbReference type="EC" id="1.14.13.168" evidence="9"/>
<comment type="pathway">
    <text evidence="2">Plant hormone metabolism; auxin biosynthesis.</text>
</comment>
<reference evidence="11" key="1">
    <citation type="submission" date="2022-04" db="EMBL/GenBank/DDBJ databases">
        <title>Carnegiea gigantea Genome sequencing and assembly v2.</title>
        <authorList>
            <person name="Copetti D."/>
            <person name="Sanderson M.J."/>
            <person name="Burquez A."/>
            <person name="Wojciechowski M.F."/>
        </authorList>
    </citation>
    <scope>NUCLEOTIDE SEQUENCE</scope>
    <source>
        <strain evidence="11">SGP5-SGP5p</strain>
        <tissue evidence="11">Aerial part</tissue>
    </source>
</reference>
<evidence type="ECO:0000256" key="9">
    <source>
        <dbReference type="ARBA" id="ARBA00039148"/>
    </source>
</evidence>
<dbReference type="GO" id="GO:0103075">
    <property type="term" value="F:indole-3-pyruvate monooxygenase activity"/>
    <property type="evidence" value="ECO:0007669"/>
    <property type="project" value="UniProtKB-EC"/>
</dbReference>
<evidence type="ECO:0000256" key="1">
    <source>
        <dbReference type="ARBA" id="ARBA00001974"/>
    </source>
</evidence>
<organism evidence="11 12">
    <name type="scientific">Carnegiea gigantea</name>
    <dbReference type="NCBI Taxonomy" id="171969"/>
    <lineage>
        <taxon>Eukaryota</taxon>
        <taxon>Viridiplantae</taxon>
        <taxon>Streptophyta</taxon>
        <taxon>Embryophyta</taxon>
        <taxon>Tracheophyta</taxon>
        <taxon>Spermatophyta</taxon>
        <taxon>Magnoliopsida</taxon>
        <taxon>eudicotyledons</taxon>
        <taxon>Gunneridae</taxon>
        <taxon>Pentapetalae</taxon>
        <taxon>Caryophyllales</taxon>
        <taxon>Cactineae</taxon>
        <taxon>Cactaceae</taxon>
        <taxon>Cactoideae</taxon>
        <taxon>Echinocereeae</taxon>
        <taxon>Carnegiea</taxon>
    </lineage>
</organism>
<keyword evidence="8" id="KW-0073">Auxin biosynthesis</keyword>
<dbReference type="PRINTS" id="PR00368">
    <property type="entry name" value="FADPNR"/>
</dbReference>
<evidence type="ECO:0000256" key="2">
    <source>
        <dbReference type="ARBA" id="ARBA00004814"/>
    </source>
</evidence>
<comment type="caution">
    <text evidence="11">The sequence shown here is derived from an EMBL/GenBank/DDBJ whole genome shotgun (WGS) entry which is preliminary data.</text>
</comment>
<keyword evidence="12" id="KW-1185">Reference proteome</keyword>
<protein>
    <recommendedName>
        <fullName evidence="9">indole-3-pyruvate monooxygenase</fullName>
        <ecNumber evidence="9">1.14.13.168</ecNumber>
    </recommendedName>
</protein>
<comment type="cofactor">
    <cofactor evidence="1">
        <name>FAD</name>
        <dbReference type="ChEBI" id="CHEBI:57692"/>
    </cofactor>
</comment>
<dbReference type="Proteomes" id="UP001153076">
    <property type="component" value="Unassembled WGS sequence"/>
</dbReference>
<dbReference type="PRINTS" id="PR00469">
    <property type="entry name" value="PNDRDTASEII"/>
</dbReference>
<evidence type="ECO:0000256" key="10">
    <source>
        <dbReference type="ARBA" id="ARBA00047707"/>
    </source>
</evidence>
<keyword evidence="5" id="KW-0274">FAD</keyword>
<sequence length="288" mass="32328">MESTTIVVGAGPAGLATAACLTQNSIPYLLLEREDCFAPLWKKKTYERLHLHLPKHTCELPLMKFPSTYPNYVPRNDFLQYLDNYVDHFHINPLYLRRVVGASFDQDSKRWHIRAKNMVEGGGEEEYIGRYLVVANGESCDPLCPHIEGLSSFQGKVIHSTQYKSGREYQGKNVLVVGAGNSGWEISLDLAEHGVRTSIVVRSPVHVLSRGMVSLGVFLVQYLPLNVVDTLIVMLSKFAFSGFSRYGLRRPREGPFYSKITFGKFPIIDVGTYKKIKSGDIKVLSPCP</sequence>
<comment type="catalytic activity">
    <reaction evidence="10">
        <text>indole-3-pyruvate + NADPH + O2 + H(+) = (indol-3-yl)acetate + CO2 + NADP(+) + H2O</text>
        <dbReference type="Rhea" id="RHEA:34331"/>
        <dbReference type="ChEBI" id="CHEBI:15377"/>
        <dbReference type="ChEBI" id="CHEBI:15378"/>
        <dbReference type="ChEBI" id="CHEBI:15379"/>
        <dbReference type="ChEBI" id="CHEBI:16526"/>
        <dbReference type="ChEBI" id="CHEBI:17640"/>
        <dbReference type="ChEBI" id="CHEBI:30854"/>
        <dbReference type="ChEBI" id="CHEBI:57783"/>
        <dbReference type="ChEBI" id="CHEBI:58349"/>
        <dbReference type="EC" id="1.14.13.168"/>
    </reaction>
</comment>
<dbReference type="GO" id="GO:0050660">
    <property type="term" value="F:flavin adenine dinucleotide binding"/>
    <property type="evidence" value="ECO:0007669"/>
    <property type="project" value="TreeGrafter"/>
</dbReference>
<dbReference type="Gene3D" id="3.50.50.60">
    <property type="entry name" value="FAD/NAD(P)-binding domain"/>
    <property type="match status" value="1"/>
</dbReference>
<keyword evidence="6" id="KW-0521">NADP</keyword>
<dbReference type="Pfam" id="PF13738">
    <property type="entry name" value="Pyr_redox_3"/>
    <property type="match status" value="1"/>
</dbReference>
<dbReference type="PANTHER" id="PTHR43539:SF42">
    <property type="entry name" value="OS01G0273800 PROTEIN"/>
    <property type="match status" value="1"/>
</dbReference>
<proteinExistence type="inferred from homology"/>
<evidence type="ECO:0000313" key="12">
    <source>
        <dbReference type="Proteomes" id="UP001153076"/>
    </source>
</evidence>
<comment type="similarity">
    <text evidence="3">Belongs to the FMO family.</text>
</comment>
<dbReference type="SUPFAM" id="SSF51905">
    <property type="entry name" value="FAD/NAD(P)-binding domain"/>
    <property type="match status" value="1"/>
</dbReference>
<dbReference type="InterPro" id="IPR036188">
    <property type="entry name" value="FAD/NAD-bd_sf"/>
</dbReference>
<gene>
    <name evidence="11" type="ORF">Cgig2_020985</name>
</gene>
<dbReference type="PANTHER" id="PTHR43539">
    <property type="entry name" value="FLAVIN-BINDING MONOOXYGENASE-LIKE PROTEIN (AFU_ORTHOLOGUE AFUA_4G09220)"/>
    <property type="match status" value="1"/>
</dbReference>
<dbReference type="OrthoDB" id="66881at2759"/>
<evidence type="ECO:0000256" key="3">
    <source>
        <dbReference type="ARBA" id="ARBA00009183"/>
    </source>
</evidence>
<dbReference type="GO" id="GO:0009851">
    <property type="term" value="P:auxin biosynthetic process"/>
    <property type="evidence" value="ECO:0007669"/>
    <property type="project" value="UniProtKB-KW"/>
</dbReference>
<keyword evidence="7" id="KW-0560">Oxidoreductase</keyword>
<evidence type="ECO:0000256" key="7">
    <source>
        <dbReference type="ARBA" id="ARBA00023002"/>
    </source>
</evidence>
<name>A0A9Q1Q6F5_9CARY</name>
<dbReference type="EMBL" id="JAKOGI010000828">
    <property type="protein sequence ID" value="KAJ8430065.1"/>
    <property type="molecule type" value="Genomic_DNA"/>
</dbReference>
<evidence type="ECO:0000256" key="4">
    <source>
        <dbReference type="ARBA" id="ARBA00022630"/>
    </source>
</evidence>
<dbReference type="InterPro" id="IPR050982">
    <property type="entry name" value="Auxin_biosynth/cation_transpt"/>
</dbReference>
<evidence type="ECO:0000256" key="8">
    <source>
        <dbReference type="ARBA" id="ARBA00023070"/>
    </source>
</evidence>
<accession>A0A9Q1Q6F5</accession>
<evidence type="ECO:0000256" key="5">
    <source>
        <dbReference type="ARBA" id="ARBA00022827"/>
    </source>
</evidence>
<keyword evidence="4" id="KW-0285">Flavoprotein</keyword>